<evidence type="ECO:0000256" key="6">
    <source>
        <dbReference type="SAM" id="MobiDB-lite"/>
    </source>
</evidence>
<dbReference type="GO" id="GO:0019441">
    <property type="term" value="P:L-tryptophan catabolic process to kynurenine"/>
    <property type="evidence" value="ECO:0007669"/>
    <property type="project" value="UniProtKB-UniRule"/>
</dbReference>
<comment type="function">
    <text evidence="5">Produces N-formyl-kynurenine through the oxidation of tryptophan.</text>
</comment>
<evidence type="ECO:0000256" key="4">
    <source>
        <dbReference type="PIRSR" id="PIRSR600898-1"/>
    </source>
</evidence>
<dbReference type="GO" id="GO:0046872">
    <property type="term" value="F:metal ion binding"/>
    <property type="evidence" value="ECO:0007669"/>
    <property type="project" value="UniProtKB-UniRule"/>
</dbReference>
<gene>
    <name evidence="7" type="ORF">AYL99_11374</name>
</gene>
<dbReference type="SUPFAM" id="SSF140959">
    <property type="entry name" value="Indolic compounds 2,3-dioxygenase-like"/>
    <property type="match status" value="1"/>
</dbReference>
<dbReference type="PANTHER" id="PTHR28657:SF10">
    <property type="entry name" value="INDOLEAMINE 2,3-DIOXYGENASE"/>
    <property type="match status" value="1"/>
</dbReference>
<dbReference type="GO" id="GO:0005737">
    <property type="term" value="C:cytoplasm"/>
    <property type="evidence" value="ECO:0007669"/>
    <property type="project" value="TreeGrafter"/>
</dbReference>
<feature type="binding site" description="proximal binding residue" evidence="4">
    <location>
        <position position="363"/>
    </location>
    <ligand>
        <name>heme b</name>
        <dbReference type="ChEBI" id="CHEBI:60344"/>
    </ligand>
    <ligandPart>
        <name>Fe</name>
        <dbReference type="ChEBI" id="CHEBI:18248"/>
    </ligandPart>
</feature>
<dbReference type="EC" id="1.13.11.52" evidence="5"/>
<feature type="region of interest" description="Disordered" evidence="6">
    <location>
        <begin position="285"/>
        <end position="306"/>
    </location>
</feature>
<dbReference type="PANTHER" id="PTHR28657">
    <property type="entry name" value="INDOLEAMINE 2,3-DIOXYGENASE"/>
    <property type="match status" value="1"/>
</dbReference>
<dbReference type="PROSITE" id="PS00876">
    <property type="entry name" value="IDO_1"/>
    <property type="match status" value="1"/>
</dbReference>
<dbReference type="AlphaFoldDB" id="A0A178Z515"/>
<evidence type="ECO:0000313" key="8">
    <source>
        <dbReference type="Proteomes" id="UP000078343"/>
    </source>
</evidence>
<dbReference type="GO" id="GO:0034354">
    <property type="term" value="P:'de novo' NAD+ biosynthetic process from L-tryptophan"/>
    <property type="evidence" value="ECO:0007669"/>
    <property type="project" value="TreeGrafter"/>
</dbReference>
<sequence length="440" mass="49076">MRETPVQFIQRYGISAQYGFLPDTAPLQRLPDLYYQPWETLADTLPGLIASDAARTKIDQLPILETDYLDTDLEWRRAYAVLGFLTHAYIWGGDRPAERLPPQLSRPFLAVSQRLGLPPTAMFSTLSLLNFGLKTPGSDRANPDNLRSLLSFTNTRDEEWFYMVSTAIEAKGGPLVLTMLHCMQAVDDGDVKLILRCLRTLTQGIQEIEAILKRMHEHCDPQVFYHNIRPFCAGSKGMAAAGLPNGVFYDEGEGHGQWRQYSGGSNAQSSLIQLFDIFLAVGHHETGEGNNRRPPKSQDEGTSPNGYLQEMRNYMPPSHREFLTQVERMSNLRSYISRSTASPDVQAAYNDVVAALTHLRNGHIQIVARYIVMPSRRPPAAYIVQRKGANLATACSATTARNGEDDASATRQLHGTGGTSVMPFLKRTRDETREAVVHVP</sequence>
<keyword evidence="5" id="KW-0223">Dioxygenase</keyword>
<keyword evidence="8" id="KW-1185">Reference proteome</keyword>
<dbReference type="STRING" id="1367422.A0A178Z515"/>
<comment type="caution">
    <text evidence="7">The sequence shown here is derived from an EMBL/GenBank/DDBJ whole genome shotgun (WGS) entry which is preliminary data.</text>
</comment>
<dbReference type="PROSITE" id="PS00877">
    <property type="entry name" value="IDO_2"/>
    <property type="match status" value="1"/>
</dbReference>
<dbReference type="Proteomes" id="UP000078343">
    <property type="component" value="Unassembled WGS sequence"/>
</dbReference>
<organism evidence="7 8">
    <name type="scientific">Fonsecaea erecta</name>
    <dbReference type="NCBI Taxonomy" id="1367422"/>
    <lineage>
        <taxon>Eukaryota</taxon>
        <taxon>Fungi</taxon>
        <taxon>Dikarya</taxon>
        <taxon>Ascomycota</taxon>
        <taxon>Pezizomycotina</taxon>
        <taxon>Eurotiomycetes</taxon>
        <taxon>Chaetothyriomycetidae</taxon>
        <taxon>Chaetothyriales</taxon>
        <taxon>Herpotrichiellaceae</taxon>
        <taxon>Fonsecaea</taxon>
    </lineage>
</organism>
<protein>
    <recommendedName>
        <fullName evidence="5">Indoleamine 2,3-dioxygenase</fullName>
        <ecNumber evidence="5">1.13.11.52</ecNumber>
    </recommendedName>
</protein>
<proteinExistence type="inferred from homology"/>
<evidence type="ECO:0000256" key="3">
    <source>
        <dbReference type="ARBA" id="ARBA00023004"/>
    </source>
</evidence>
<dbReference type="Gene3D" id="1.20.58.480">
    <property type="match status" value="1"/>
</dbReference>
<keyword evidence="5" id="KW-0560">Oxidoreductase</keyword>
<comment type="similarity">
    <text evidence="1 5">Belongs to the indoleamine 2,3-dioxygenase family.</text>
</comment>
<dbReference type="GO" id="GO:0020037">
    <property type="term" value="F:heme binding"/>
    <property type="evidence" value="ECO:0007669"/>
    <property type="project" value="UniProtKB-UniRule"/>
</dbReference>
<name>A0A178Z515_9EURO</name>
<evidence type="ECO:0000313" key="7">
    <source>
        <dbReference type="EMBL" id="OAP54273.1"/>
    </source>
</evidence>
<dbReference type="InterPro" id="IPR000898">
    <property type="entry name" value="Indolamine_dOase"/>
</dbReference>
<dbReference type="EMBL" id="LVYI01000014">
    <property type="protein sequence ID" value="OAP54273.1"/>
    <property type="molecule type" value="Genomic_DNA"/>
</dbReference>
<reference evidence="7 8" key="1">
    <citation type="submission" date="2016-04" db="EMBL/GenBank/DDBJ databases">
        <title>Draft genome of Fonsecaea erecta CBS 125763.</title>
        <authorList>
            <person name="Weiss V.A."/>
            <person name="Vicente V.A."/>
            <person name="Raittz R.T."/>
            <person name="Moreno L.F."/>
            <person name="De Souza E.M."/>
            <person name="Pedrosa F.O."/>
            <person name="Steffens M.B."/>
            <person name="Faoro H."/>
            <person name="Tadra-Sfeir M.Z."/>
            <person name="Najafzadeh M.J."/>
            <person name="Felipe M.S."/>
            <person name="Teixeira M."/>
            <person name="Sun J."/>
            <person name="Xi L."/>
            <person name="Gomes R."/>
            <person name="De Azevedo C.M."/>
            <person name="Salgado C.G."/>
            <person name="Da Silva M.B."/>
            <person name="Nascimento M.F."/>
            <person name="Queiroz-Telles F."/>
            <person name="Attili D.S."/>
            <person name="Gorbushina A."/>
        </authorList>
    </citation>
    <scope>NUCLEOTIDE SEQUENCE [LARGE SCALE GENOMIC DNA]</scope>
    <source>
        <strain evidence="7 8">CBS 125763</strain>
    </source>
</reference>
<comment type="catalytic activity">
    <reaction evidence="5">
        <text>L-tryptophan + O2 = N-formyl-L-kynurenine</text>
        <dbReference type="Rhea" id="RHEA:24536"/>
        <dbReference type="ChEBI" id="CHEBI:15379"/>
        <dbReference type="ChEBI" id="CHEBI:57912"/>
        <dbReference type="ChEBI" id="CHEBI:58629"/>
    </reaction>
</comment>
<dbReference type="Pfam" id="PF01231">
    <property type="entry name" value="IDO"/>
    <property type="match status" value="1"/>
</dbReference>
<accession>A0A178Z515</accession>
<keyword evidence="2 4" id="KW-0479">Metal-binding</keyword>
<evidence type="ECO:0000256" key="1">
    <source>
        <dbReference type="ARBA" id="ARBA00007119"/>
    </source>
</evidence>
<evidence type="ECO:0000256" key="2">
    <source>
        <dbReference type="ARBA" id="ARBA00022723"/>
    </source>
</evidence>
<dbReference type="GeneID" id="30015542"/>
<dbReference type="RefSeq" id="XP_018687640.1">
    <property type="nucleotide sequence ID" value="XM_018842880.1"/>
</dbReference>
<feature type="compositionally biased region" description="Basic and acidic residues" evidence="6">
    <location>
        <begin position="285"/>
        <end position="299"/>
    </location>
</feature>
<keyword evidence="4 5" id="KW-0349">Heme</keyword>
<dbReference type="GO" id="GO:0033754">
    <property type="term" value="F:indoleamine 2,3-dioxygenase activity"/>
    <property type="evidence" value="ECO:0007669"/>
    <property type="project" value="UniProtKB-EC"/>
</dbReference>
<feature type="region of interest" description="Disordered" evidence="6">
    <location>
        <begin position="400"/>
        <end position="419"/>
    </location>
</feature>
<keyword evidence="3 4" id="KW-0408">Iron</keyword>
<evidence type="ECO:0000256" key="5">
    <source>
        <dbReference type="RuleBase" id="RU369119"/>
    </source>
</evidence>
<dbReference type="InterPro" id="IPR037217">
    <property type="entry name" value="Trp/Indoleamine_2_3_dOase-like"/>
</dbReference>
<dbReference type="OrthoDB" id="540174at2759"/>